<reference evidence="1" key="1">
    <citation type="submission" date="2013-04" db="EMBL/GenBank/DDBJ databases">
        <title>The genome sequencing project of 58 acetic acid bacteria.</title>
        <authorList>
            <person name="Okamoto-Kainuma A."/>
            <person name="Ishikawa M."/>
            <person name="Umino S."/>
            <person name="Koizumi Y."/>
            <person name="Shiwa Y."/>
            <person name="Yoshikawa H."/>
            <person name="Matsutani M."/>
            <person name="Matsushita K."/>
        </authorList>
    </citation>
    <scope>NUCLEOTIDE SEQUENCE</scope>
    <source>
        <strain evidence="1">NRIC 0535</strain>
    </source>
</reference>
<name>A0ABQ0Q4I5_9PROT</name>
<gene>
    <name evidence="1" type="ORF">AA0535_2191</name>
</gene>
<sequence length="101" mass="11204">MGNRSHDIFVAIGSAADIERLRTQLMVEVAPAVVPSGLWELDFDQLGADDGPTYFLGDRISAEFPEIALSCHYHPEGSNWALQGVAEWHAGKRWREIIVPT</sequence>
<keyword evidence="2" id="KW-1185">Reference proteome</keyword>
<dbReference type="EMBL" id="BAPV01000037">
    <property type="protein sequence ID" value="GBQ91061.1"/>
    <property type="molecule type" value="Genomic_DNA"/>
</dbReference>
<evidence type="ECO:0000313" key="2">
    <source>
        <dbReference type="Proteomes" id="UP001062776"/>
    </source>
</evidence>
<dbReference type="Proteomes" id="UP001062776">
    <property type="component" value="Unassembled WGS sequence"/>
</dbReference>
<comment type="caution">
    <text evidence="1">The sequence shown here is derived from an EMBL/GenBank/DDBJ whole genome shotgun (WGS) entry which is preliminary data.</text>
</comment>
<evidence type="ECO:0000313" key="1">
    <source>
        <dbReference type="EMBL" id="GBQ91061.1"/>
    </source>
</evidence>
<proteinExistence type="predicted"/>
<accession>A0ABQ0Q4I5</accession>
<organism evidence="1 2">
    <name type="scientific">Asaia krungthepensis NRIC 0535</name>
    <dbReference type="NCBI Taxonomy" id="1307925"/>
    <lineage>
        <taxon>Bacteria</taxon>
        <taxon>Pseudomonadati</taxon>
        <taxon>Pseudomonadota</taxon>
        <taxon>Alphaproteobacteria</taxon>
        <taxon>Acetobacterales</taxon>
        <taxon>Acetobacteraceae</taxon>
        <taxon>Asaia</taxon>
    </lineage>
</organism>
<protein>
    <submittedName>
        <fullName evidence="1">Uncharacterized protein</fullName>
    </submittedName>
</protein>